<reference evidence="3" key="1">
    <citation type="submission" date="2023-10" db="EMBL/GenBank/DDBJ databases">
        <authorList>
            <person name="Chen Y."/>
            <person name="Shah S."/>
            <person name="Dougan E. K."/>
            <person name="Thang M."/>
            <person name="Chan C."/>
        </authorList>
    </citation>
    <scope>NUCLEOTIDE SEQUENCE [LARGE SCALE GENOMIC DNA]</scope>
</reference>
<evidence type="ECO:0000313" key="4">
    <source>
        <dbReference type="Proteomes" id="UP001189429"/>
    </source>
</evidence>
<evidence type="ECO:0000256" key="1">
    <source>
        <dbReference type="SAM" id="Coils"/>
    </source>
</evidence>
<proteinExistence type="predicted"/>
<feature type="compositionally biased region" description="Low complexity" evidence="2">
    <location>
        <begin position="270"/>
        <end position="282"/>
    </location>
</feature>
<accession>A0ABN9YFJ2</accession>
<feature type="compositionally biased region" description="Low complexity" evidence="2">
    <location>
        <begin position="163"/>
        <end position="177"/>
    </location>
</feature>
<organism evidence="3 4">
    <name type="scientific">Prorocentrum cordatum</name>
    <dbReference type="NCBI Taxonomy" id="2364126"/>
    <lineage>
        <taxon>Eukaryota</taxon>
        <taxon>Sar</taxon>
        <taxon>Alveolata</taxon>
        <taxon>Dinophyceae</taxon>
        <taxon>Prorocentrales</taxon>
        <taxon>Prorocentraceae</taxon>
        <taxon>Prorocentrum</taxon>
    </lineage>
</organism>
<gene>
    <name evidence="3" type="ORF">PCOR1329_LOCUS84511</name>
</gene>
<name>A0ABN9YFJ2_9DINO</name>
<dbReference type="EMBL" id="CAUYUJ010022367">
    <property type="protein sequence ID" value="CAK0910295.1"/>
    <property type="molecule type" value="Genomic_DNA"/>
</dbReference>
<evidence type="ECO:0000313" key="3">
    <source>
        <dbReference type="EMBL" id="CAK0910295.1"/>
    </source>
</evidence>
<keyword evidence="1" id="KW-0175">Coiled coil</keyword>
<keyword evidence="4" id="KW-1185">Reference proteome</keyword>
<feature type="coiled-coil region" evidence="1">
    <location>
        <begin position="241"/>
        <end position="268"/>
    </location>
</feature>
<feature type="compositionally biased region" description="Polar residues" evidence="2">
    <location>
        <begin position="80"/>
        <end position="92"/>
    </location>
</feature>
<protein>
    <submittedName>
        <fullName evidence="3">Uncharacterized protein</fullName>
    </submittedName>
</protein>
<dbReference type="Proteomes" id="UP001189429">
    <property type="component" value="Unassembled WGS sequence"/>
</dbReference>
<feature type="region of interest" description="Disordered" evidence="2">
    <location>
        <begin position="270"/>
        <end position="297"/>
    </location>
</feature>
<sequence length="297" mass="31264">GSGDDEVEWLRDEAEELRLKLEALRAADSRDQLRAACAGAAPGCGAAEAPALAGFATPPHAARRSSLFGDALPAFRRQVSDASDATRTSGDGTPSARAPPAGDDEDLAARRPSAARRHALGEEAADAQVVVDEAHCVSRPTLGADGSDPAQPSRPPRGGGAEGPRAPRAARSAESAAARRLRVVEATLRHREKIFEEQMEAQDRKLSAASAALRKSRSQVQSVTAQLGLKELEGRRLEAQVMQLRGLLVEKERRLQEALDEVQLLRVARPAGPATAGPRPGGEVVKGDLAPAEDTEA</sequence>
<feature type="non-terminal residue" evidence="3">
    <location>
        <position position="297"/>
    </location>
</feature>
<feature type="region of interest" description="Disordered" evidence="2">
    <location>
        <begin position="78"/>
        <end position="177"/>
    </location>
</feature>
<feature type="non-terminal residue" evidence="3">
    <location>
        <position position="1"/>
    </location>
</feature>
<comment type="caution">
    <text evidence="3">The sequence shown here is derived from an EMBL/GenBank/DDBJ whole genome shotgun (WGS) entry which is preliminary data.</text>
</comment>
<evidence type="ECO:0000256" key="2">
    <source>
        <dbReference type="SAM" id="MobiDB-lite"/>
    </source>
</evidence>